<dbReference type="GO" id="GO:0051539">
    <property type="term" value="F:4 iron, 4 sulfur cluster binding"/>
    <property type="evidence" value="ECO:0007669"/>
    <property type="project" value="UniProtKB-KW"/>
</dbReference>
<protein>
    <recommendedName>
        <fullName evidence="13 14">Quinolinate synthase</fullName>
        <ecNumber evidence="4 14">2.5.1.72</ecNumber>
    </recommendedName>
</protein>
<dbReference type="PANTHER" id="PTHR30573:SF0">
    <property type="entry name" value="QUINOLINATE SYNTHASE, CHLOROPLASTIC"/>
    <property type="match status" value="1"/>
</dbReference>
<evidence type="ECO:0000256" key="8">
    <source>
        <dbReference type="ARBA" id="ARBA00022679"/>
    </source>
</evidence>
<dbReference type="InterPro" id="IPR003473">
    <property type="entry name" value="NadA"/>
</dbReference>
<evidence type="ECO:0000256" key="10">
    <source>
        <dbReference type="ARBA" id="ARBA00023004"/>
    </source>
</evidence>
<feature type="binding site" evidence="14">
    <location>
        <position position="288"/>
    </location>
    <ligand>
        <name>[4Fe-4S] cluster</name>
        <dbReference type="ChEBI" id="CHEBI:49883"/>
    </ligand>
</feature>
<evidence type="ECO:0000256" key="9">
    <source>
        <dbReference type="ARBA" id="ARBA00022723"/>
    </source>
</evidence>
<dbReference type="SUPFAM" id="SSF142754">
    <property type="entry name" value="NadA-like"/>
    <property type="match status" value="1"/>
</dbReference>
<feature type="binding site" evidence="14">
    <location>
        <position position="107"/>
    </location>
    <ligand>
        <name>[4Fe-4S] cluster</name>
        <dbReference type="ChEBI" id="CHEBI:49883"/>
    </ligand>
</feature>
<feature type="binding site" evidence="14">
    <location>
        <position position="62"/>
    </location>
    <ligand>
        <name>iminosuccinate</name>
        <dbReference type="ChEBI" id="CHEBI:77875"/>
    </ligand>
</feature>
<dbReference type="NCBIfam" id="TIGR00550">
    <property type="entry name" value="nadA"/>
    <property type="match status" value="1"/>
</dbReference>
<keyword evidence="6 14" id="KW-0963">Cytoplasm</keyword>
<evidence type="ECO:0000256" key="3">
    <source>
        <dbReference type="ARBA" id="ARBA00005065"/>
    </source>
</evidence>
<dbReference type="HAMAP" id="MF_00568">
    <property type="entry name" value="NadA_type2"/>
    <property type="match status" value="1"/>
</dbReference>
<gene>
    <name evidence="14 15" type="primary">nadA</name>
    <name evidence="15" type="ORF">AAG747_13160</name>
</gene>
<evidence type="ECO:0000256" key="13">
    <source>
        <dbReference type="ARBA" id="ARBA00073059"/>
    </source>
</evidence>
<comment type="subcellular location">
    <subcellularLocation>
        <location evidence="2 14">Cytoplasm</location>
    </subcellularLocation>
</comment>
<evidence type="ECO:0000256" key="5">
    <source>
        <dbReference type="ARBA" id="ARBA00022485"/>
    </source>
</evidence>
<dbReference type="PANTHER" id="PTHR30573">
    <property type="entry name" value="QUINOLINATE SYNTHETASE A"/>
    <property type="match status" value="1"/>
</dbReference>
<keyword evidence="8 14" id="KW-0808">Transferase</keyword>
<accession>A0AAW9RVP2</accession>
<dbReference type="EMBL" id="JBDKWZ010000007">
    <property type="protein sequence ID" value="MEN7548864.1"/>
    <property type="molecule type" value="Genomic_DNA"/>
</dbReference>
<comment type="pathway">
    <text evidence="3 14">Cofactor biosynthesis; NAD(+) biosynthesis; quinolinate from iminoaspartate: step 1/1.</text>
</comment>
<feature type="binding site" evidence="14">
    <location>
        <position position="236"/>
    </location>
    <ligand>
        <name>iminosuccinate</name>
        <dbReference type="ChEBI" id="CHEBI:77875"/>
    </ligand>
</feature>
<proteinExistence type="inferred from homology"/>
<dbReference type="GO" id="GO:0005829">
    <property type="term" value="C:cytosol"/>
    <property type="evidence" value="ECO:0007669"/>
    <property type="project" value="TreeGrafter"/>
</dbReference>
<evidence type="ECO:0000256" key="14">
    <source>
        <dbReference type="HAMAP-Rule" id="MF_00568"/>
    </source>
</evidence>
<dbReference type="FunFam" id="3.40.50.10800:FF:000003">
    <property type="entry name" value="Quinolinate synthase A"/>
    <property type="match status" value="1"/>
</dbReference>
<evidence type="ECO:0000256" key="11">
    <source>
        <dbReference type="ARBA" id="ARBA00023014"/>
    </source>
</evidence>
<comment type="cofactor">
    <cofactor evidence="14">
        <name>[4Fe-4S] cluster</name>
        <dbReference type="ChEBI" id="CHEBI:49883"/>
    </cofactor>
    <text evidence="14">Binds 1 [4Fe-4S] cluster per subunit.</text>
</comment>
<organism evidence="15 16">
    <name type="scientific">Rapidithrix thailandica</name>
    <dbReference type="NCBI Taxonomy" id="413964"/>
    <lineage>
        <taxon>Bacteria</taxon>
        <taxon>Pseudomonadati</taxon>
        <taxon>Bacteroidota</taxon>
        <taxon>Cytophagia</taxon>
        <taxon>Cytophagales</taxon>
        <taxon>Flammeovirgaceae</taxon>
        <taxon>Rapidithrix</taxon>
    </lineage>
</organism>
<feature type="binding site" evidence="14">
    <location>
        <position position="45"/>
    </location>
    <ligand>
        <name>iminosuccinate</name>
        <dbReference type="ChEBI" id="CHEBI:77875"/>
    </ligand>
</feature>
<keyword evidence="11 14" id="KW-0411">Iron-sulfur</keyword>
<keyword evidence="10 14" id="KW-0408">Iron</keyword>
<comment type="catalytic activity">
    <reaction evidence="12">
        <text>iminosuccinate + dihydroxyacetone phosphate = quinolinate + phosphate + 2 H2O + H(+)</text>
        <dbReference type="Rhea" id="RHEA:25888"/>
        <dbReference type="ChEBI" id="CHEBI:15377"/>
        <dbReference type="ChEBI" id="CHEBI:15378"/>
        <dbReference type="ChEBI" id="CHEBI:29959"/>
        <dbReference type="ChEBI" id="CHEBI:43474"/>
        <dbReference type="ChEBI" id="CHEBI:57642"/>
        <dbReference type="ChEBI" id="CHEBI:77875"/>
        <dbReference type="EC" id="2.5.1.72"/>
    </reaction>
    <physiologicalReaction direction="left-to-right" evidence="12">
        <dbReference type="Rhea" id="RHEA:25889"/>
    </physiologicalReaction>
</comment>
<comment type="caution">
    <text evidence="15">The sequence shown here is derived from an EMBL/GenBank/DDBJ whole genome shotgun (WGS) entry which is preliminary data.</text>
</comment>
<keyword evidence="5 14" id="KW-0004">4Fe-4S</keyword>
<dbReference type="GO" id="GO:0034628">
    <property type="term" value="P:'de novo' NAD+ biosynthetic process from L-aspartate"/>
    <property type="evidence" value="ECO:0007669"/>
    <property type="project" value="TreeGrafter"/>
</dbReference>
<dbReference type="GO" id="GO:0008987">
    <property type="term" value="F:quinolinate synthetase A activity"/>
    <property type="evidence" value="ECO:0007669"/>
    <property type="project" value="UniProtKB-UniRule"/>
</dbReference>
<comment type="similarity">
    <text evidence="14">Belongs to the quinolinate synthase family. Type 2 subfamily.</text>
</comment>
<feature type="binding site" evidence="14">
    <location>
        <begin position="133"/>
        <end position="135"/>
    </location>
    <ligand>
        <name>iminosuccinate</name>
        <dbReference type="ChEBI" id="CHEBI:77875"/>
    </ligand>
</feature>
<feature type="binding site" evidence="14">
    <location>
        <begin position="219"/>
        <end position="221"/>
    </location>
    <ligand>
        <name>iminosuccinate</name>
        <dbReference type="ChEBI" id="CHEBI:77875"/>
    </ligand>
</feature>
<sequence length="336" mass="37572">MANLLEAEQNISTKGYLDLPVAPELDLIEEIQKLKKEKNAVLLAHYYQDPAIQDIADHIGDSLKLSQIAEKTDADMIVFAGVYFMGETAKILSPNKKVVIPDLNAGCSLVDSCPPAEFRKFLEQYPNHTVVTYINSTAEIKAMSDIVCTSSNAKAIIESIPEDQPIIVAPDKNLGNYLKNETGRDLVIWEGACTVHEVFSMEKIQKLKETHPEAKVLVHPECEKVVQMMADFIGSTGKILAYARESEAKEFIVVTEAGILHQMQKDMPEKTFIPGPSFAENTCSCSECAFMKMNTLEKLYLCMKYERPEVHIAPEMREKALAPIQRMLEISKTLTK</sequence>
<name>A0AAW9RVP2_9BACT</name>
<evidence type="ECO:0000256" key="2">
    <source>
        <dbReference type="ARBA" id="ARBA00004496"/>
    </source>
</evidence>
<dbReference type="Gene3D" id="3.40.50.10800">
    <property type="entry name" value="NadA-like"/>
    <property type="match status" value="3"/>
</dbReference>
<keyword evidence="16" id="KW-1185">Reference proteome</keyword>
<dbReference type="RefSeq" id="WP_346821645.1">
    <property type="nucleotide sequence ID" value="NZ_JBDKWZ010000007.1"/>
</dbReference>
<feature type="binding site" evidence="14">
    <location>
        <position position="150"/>
    </location>
    <ligand>
        <name>iminosuccinate</name>
        <dbReference type="ChEBI" id="CHEBI:77875"/>
    </ligand>
</feature>
<dbReference type="Proteomes" id="UP001403385">
    <property type="component" value="Unassembled WGS sequence"/>
</dbReference>
<dbReference type="InterPro" id="IPR023066">
    <property type="entry name" value="Quinolinate_synth_type2"/>
</dbReference>
<dbReference type="Pfam" id="PF02445">
    <property type="entry name" value="NadA"/>
    <property type="match status" value="1"/>
</dbReference>
<evidence type="ECO:0000256" key="7">
    <source>
        <dbReference type="ARBA" id="ARBA00022642"/>
    </source>
</evidence>
<keyword evidence="7 14" id="KW-0662">Pyridine nucleotide biosynthesis</keyword>
<evidence type="ECO:0000256" key="12">
    <source>
        <dbReference type="ARBA" id="ARBA00050125"/>
    </source>
</evidence>
<dbReference type="EC" id="2.5.1.72" evidence="4 14"/>
<evidence type="ECO:0000256" key="6">
    <source>
        <dbReference type="ARBA" id="ARBA00022490"/>
    </source>
</evidence>
<dbReference type="NCBIfam" id="NF006878">
    <property type="entry name" value="PRK09375.1-2"/>
    <property type="match status" value="1"/>
</dbReference>
<dbReference type="InterPro" id="IPR036094">
    <property type="entry name" value="NadA_sf"/>
</dbReference>
<feature type="binding site" evidence="14">
    <location>
        <position position="193"/>
    </location>
    <ligand>
        <name>[4Fe-4S] cluster</name>
        <dbReference type="ChEBI" id="CHEBI:49883"/>
    </ligand>
</feature>
<reference evidence="15 16" key="1">
    <citation type="submission" date="2024-04" db="EMBL/GenBank/DDBJ databases">
        <title>Novel genus in family Flammeovirgaceae.</title>
        <authorList>
            <person name="Nguyen T.H."/>
            <person name="Vuong T.Q."/>
            <person name="Le H."/>
            <person name="Kim S.-G."/>
        </authorList>
    </citation>
    <scope>NUCLEOTIDE SEQUENCE [LARGE SCALE GENOMIC DNA]</scope>
    <source>
        <strain evidence="15 16">JCM 23209</strain>
    </source>
</reference>
<dbReference type="AlphaFoldDB" id="A0AAW9RVP2"/>
<dbReference type="NCBIfam" id="NF006879">
    <property type="entry name" value="PRK09375.1-4"/>
    <property type="match status" value="1"/>
</dbReference>
<comment type="function">
    <text evidence="1 14">Catalyzes the condensation of iminoaspartate with dihydroxyacetone phosphate to form quinolinate.</text>
</comment>
<evidence type="ECO:0000313" key="16">
    <source>
        <dbReference type="Proteomes" id="UP001403385"/>
    </source>
</evidence>
<dbReference type="GO" id="GO:0046872">
    <property type="term" value="F:metal ion binding"/>
    <property type="evidence" value="ECO:0007669"/>
    <property type="project" value="UniProtKB-KW"/>
</dbReference>
<keyword evidence="9 14" id="KW-0479">Metal-binding</keyword>
<dbReference type="FunFam" id="3.40.50.10800:FF:000001">
    <property type="entry name" value="Quinolinate synthase A"/>
    <property type="match status" value="1"/>
</dbReference>
<evidence type="ECO:0000256" key="4">
    <source>
        <dbReference type="ARBA" id="ARBA00012669"/>
    </source>
</evidence>
<evidence type="ECO:0000256" key="1">
    <source>
        <dbReference type="ARBA" id="ARBA00003791"/>
    </source>
</evidence>
<evidence type="ECO:0000313" key="15">
    <source>
        <dbReference type="EMBL" id="MEN7548864.1"/>
    </source>
</evidence>